<protein>
    <recommendedName>
        <fullName evidence="2">Antitoxin</fullName>
    </recommendedName>
</protein>
<keyword evidence="4" id="KW-1185">Reference proteome</keyword>
<comment type="caution">
    <text evidence="3">The sequence shown here is derived from an EMBL/GenBank/DDBJ whole genome shotgun (WGS) entry which is preliminary data.</text>
</comment>
<dbReference type="SUPFAM" id="SSF143120">
    <property type="entry name" value="YefM-like"/>
    <property type="match status" value="1"/>
</dbReference>
<dbReference type="InterPro" id="IPR006442">
    <property type="entry name" value="Antitoxin_Phd/YefM"/>
</dbReference>
<comment type="function">
    <text evidence="2">Antitoxin component of a type II toxin-antitoxin (TA) system.</text>
</comment>
<evidence type="ECO:0000256" key="1">
    <source>
        <dbReference type="ARBA" id="ARBA00009981"/>
    </source>
</evidence>
<dbReference type="NCBIfam" id="TIGR01552">
    <property type="entry name" value="phd_fam"/>
    <property type="match status" value="1"/>
</dbReference>
<proteinExistence type="inferred from homology"/>
<dbReference type="Gene3D" id="3.40.1620.10">
    <property type="entry name" value="YefM-like domain"/>
    <property type="match status" value="1"/>
</dbReference>
<dbReference type="Pfam" id="PF02604">
    <property type="entry name" value="PhdYeFM_antitox"/>
    <property type="match status" value="1"/>
</dbReference>
<evidence type="ECO:0000256" key="2">
    <source>
        <dbReference type="RuleBase" id="RU362080"/>
    </source>
</evidence>
<gene>
    <name evidence="3" type="ORF">FHT01_000172</name>
</gene>
<dbReference type="RefSeq" id="WP_140047856.1">
    <property type="nucleotide sequence ID" value="NZ_BAAAEV010000001.1"/>
</dbReference>
<comment type="similarity">
    <text evidence="1 2">Belongs to the phD/YefM antitoxin family.</text>
</comment>
<dbReference type="EMBL" id="JAASQP010000001">
    <property type="protein sequence ID" value="NIJ22630.1"/>
    <property type="molecule type" value="Genomic_DNA"/>
</dbReference>
<name>A0ABX0TXP4_9SPHN</name>
<reference evidence="3 4" key="1">
    <citation type="submission" date="2020-03" db="EMBL/GenBank/DDBJ databases">
        <title>Genomic Encyclopedia of Type Strains, Phase IV (KMG-IV): sequencing the most valuable type-strain genomes for metagenomic binning, comparative biology and taxonomic classification.</title>
        <authorList>
            <person name="Goeker M."/>
        </authorList>
    </citation>
    <scope>NUCLEOTIDE SEQUENCE [LARGE SCALE GENOMIC DNA]</scope>
    <source>
        <strain evidence="3 4">DSM 22753</strain>
    </source>
</reference>
<evidence type="ECO:0000313" key="4">
    <source>
        <dbReference type="Proteomes" id="UP000788153"/>
    </source>
</evidence>
<dbReference type="InterPro" id="IPR036165">
    <property type="entry name" value="YefM-like_sf"/>
</dbReference>
<dbReference type="Proteomes" id="UP000788153">
    <property type="component" value="Unassembled WGS sequence"/>
</dbReference>
<organism evidence="3 4">
    <name type="scientific">Sphingomonas japonica</name>
    <dbReference type="NCBI Taxonomy" id="511662"/>
    <lineage>
        <taxon>Bacteria</taxon>
        <taxon>Pseudomonadati</taxon>
        <taxon>Pseudomonadota</taxon>
        <taxon>Alphaproteobacteria</taxon>
        <taxon>Sphingomonadales</taxon>
        <taxon>Sphingomonadaceae</taxon>
        <taxon>Sphingomonas</taxon>
    </lineage>
</organism>
<accession>A0ABX0TXP4</accession>
<sequence length="93" mass="10347">MAEADPHKVYNVHDAKTNLSKLIDRAHAGEEIVLAKAGAPMARLMPLDPAAGIGLDLRRPGRLAHLRDQVPSDIWFEPNFTDEELDRFEAEGF</sequence>
<evidence type="ECO:0000313" key="3">
    <source>
        <dbReference type="EMBL" id="NIJ22630.1"/>
    </source>
</evidence>